<evidence type="ECO:0000313" key="1">
    <source>
        <dbReference type="EMBL" id="GGK99316.1"/>
    </source>
</evidence>
<accession>A0A917VM76</accession>
<name>A0A917VM76_9ACTN</name>
<gene>
    <name evidence="1" type="ORF">GCM10007964_46720</name>
</gene>
<reference evidence="1" key="2">
    <citation type="submission" date="2020-09" db="EMBL/GenBank/DDBJ databases">
        <authorList>
            <person name="Sun Q."/>
            <person name="Ohkuma M."/>
        </authorList>
    </citation>
    <scope>NUCLEOTIDE SEQUENCE</scope>
    <source>
        <strain evidence="1">JCM 13064</strain>
    </source>
</reference>
<organism evidence="1 2">
    <name type="scientific">Sphaerisporangium melleum</name>
    <dbReference type="NCBI Taxonomy" id="321316"/>
    <lineage>
        <taxon>Bacteria</taxon>
        <taxon>Bacillati</taxon>
        <taxon>Actinomycetota</taxon>
        <taxon>Actinomycetes</taxon>
        <taxon>Streptosporangiales</taxon>
        <taxon>Streptosporangiaceae</taxon>
        <taxon>Sphaerisporangium</taxon>
    </lineage>
</organism>
<comment type="caution">
    <text evidence="1">The sequence shown here is derived from an EMBL/GenBank/DDBJ whole genome shotgun (WGS) entry which is preliminary data.</text>
</comment>
<dbReference type="Proteomes" id="UP000645217">
    <property type="component" value="Unassembled WGS sequence"/>
</dbReference>
<dbReference type="AlphaFoldDB" id="A0A917VM76"/>
<keyword evidence="2" id="KW-1185">Reference proteome</keyword>
<proteinExistence type="predicted"/>
<sequence>MTLTVRRVTFRVSRERALDLDADVWYAGPVNAPIRSGVSAATLAELRSAVEAVKHFVLGVSEDTPVTVEYLYDLPGVPAEVWRANRELRERLCAAGLSEDDQVELLLTA</sequence>
<reference evidence="1" key="1">
    <citation type="journal article" date="2014" name="Int. J. Syst. Evol. Microbiol.">
        <title>Complete genome sequence of Corynebacterium casei LMG S-19264T (=DSM 44701T), isolated from a smear-ripened cheese.</title>
        <authorList>
            <consortium name="US DOE Joint Genome Institute (JGI-PGF)"/>
            <person name="Walter F."/>
            <person name="Albersmeier A."/>
            <person name="Kalinowski J."/>
            <person name="Ruckert C."/>
        </authorList>
    </citation>
    <scope>NUCLEOTIDE SEQUENCE</scope>
    <source>
        <strain evidence="1">JCM 13064</strain>
    </source>
</reference>
<evidence type="ECO:0000313" key="2">
    <source>
        <dbReference type="Proteomes" id="UP000645217"/>
    </source>
</evidence>
<dbReference type="EMBL" id="BMNT01000026">
    <property type="protein sequence ID" value="GGK99316.1"/>
    <property type="molecule type" value="Genomic_DNA"/>
</dbReference>
<dbReference type="RefSeq" id="WP_189165162.1">
    <property type="nucleotide sequence ID" value="NZ_BMNT01000026.1"/>
</dbReference>
<protein>
    <submittedName>
        <fullName evidence="1">Uncharacterized protein</fullName>
    </submittedName>
</protein>